<dbReference type="Gene3D" id="6.10.340.10">
    <property type="match status" value="1"/>
</dbReference>
<dbReference type="InterPro" id="IPR003660">
    <property type="entry name" value="HAMP_dom"/>
</dbReference>
<evidence type="ECO:0000256" key="10">
    <source>
        <dbReference type="ARBA" id="ARBA00023012"/>
    </source>
</evidence>
<dbReference type="SMART" id="SM00304">
    <property type="entry name" value="HAMP"/>
    <property type="match status" value="1"/>
</dbReference>
<comment type="catalytic activity">
    <reaction evidence="1">
        <text>ATP + protein L-histidine = ADP + protein N-phospho-L-histidine.</text>
        <dbReference type="EC" id="2.7.13.3"/>
    </reaction>
</comment>
<dbReference type="CDD" id="cd06225">
    <property type="entry name" value="HAMP"/>
    <property type="match status" value="1"/>
</dbReference>
<dbReference type="OrthoDB" id="9813151at2"/>
<dbReference type="SMART" id="SM00387">
    <property type="entry name" value="HATPase_c"/>
    <property type="match status" value="1"/>
</dbReference>
<evidence type="ECO:0000256" key="9">
    <source>
        <dbReference type="ARBA" id="ARBA00022840"/>
    </source>
</evidence>
<comment type="subcellular location">
    <subcellularLocation>
        <location evidence="2">Cell membrane</location>
        <topology evidence="2">Multi-pass membrane protein</topology>
    </subcellularLocation>
</comment>
<dbReference type="PANTHER" id="PTHR45453">
    <property type="entry name" value="PHOSPHATE REGULON SENSOR PROTEIN PHOR"/>
    <property type="match status" value="1"/>
</dbReference>
<dbReference type="SUPFAM" id="SSF47384">
    <property type="entry name" value="Homodimeric domain of signal transducing histidine kinase"/>
    <property type="match status" value="1"/>
</dbReference>
<dbReference type="Pfam" id="PF02518">
    <property type="entry name" value="HATPase_c"/>
    <property type="match status" value="1"/>
</dbReference>
<keyword evidence="4" id="KW-1003">Cell membrane</keyword>
<dbReference type="Pfam" id="PF00672">
    <property type="entry name" value="HAMP"/>
    <property type="match status" value="1"/>
</dbReference>
<keyword evidence="6" id="KW-0808">Transferase</keyword>
<evidence type="ECO:0000256" key="4">
    <source>
        <dbReference type="ARBA" id="ARBA00022475"/>
    </source>
</evidence>
<dbReference type="EMBL" id="LPVJ01000002">
    <property type="protein sequence ID" value="KUO97318.1"/>
    <property type="molecule type" value="Genomic_DNA"/>
</dbReference>
<evidence type="ECO:0000256" key="8">
    <source>
        <dbReference type="ARBA" id="ARBA00022777"/>
    </source>
</evidence>
<evidence type="ECO:0000256" key="1">
    <source>
        <dbReference type="ARBA" id="ARBA00000085"/>
    </source>
</evidence>
<comment type="caution">
    <text evidence="15">The sequence shown here is derived from an EMBL/GenBank/DDBJ whole genome shotgun (WGS) entry which is preliminary data.</text>
</comment>
<dbReference type="InterPro" id="IPR036097">
    <property type="entry name" value="HisK_dim/P_sf"/>
</dbReference>
<dbReference type="InterPro" id="IPR004358">
    <property type="entry name" value="Sig_transdc_His_kin-like_C"/>
</dbReference>
<dbReference type="GO" id="GO:0005524">
    <property type="term" value="F:ATP binding"/>
    <property type="evidence" value="ECO:0007669"/>
    <property type="project" value="UniProtKB-KW"/>
</dbReference>
<dbReference type="PRINTS" id="PR00344">
    <property type="entry name" value="BCTRLSENSOR"/>
</dbReference>
<sequence length="461" mass="51670">MQSKGFYSLRRRLLSFFGLLAILIGLTDFAGSQLVVHQELSVYAEHVRQDQVDDWARILSALYVEHGNSWSFLGSIRSPKSLFPIDGLVLGQTQYSIVSNRRVLVAFPKSTKPHSSWLKSPIVVMDHSVGTLFIRPTVSPSLAQLSHQLFSYFSLLQAFCIIAAIALSTLIAIQVLRRVLRPLEQLTAAAKGIAEHIFDLPIPKGEDREVAEVLNAFRMMQAHLTMAQEARERLLADVMHELRTPMTIIANQIEAVQLGVSEWKDEQLTVLYDEMIRMGAVLNDLQQLSDARAGVWRLNDSWIDLKELIVNVREIYHSEYKMRSITCMIHSDLDSVRVLVDRRRMTQVLVNLLTNAMKFTPDGGWIACSLREIRESGGGIQVAIQDCGPGIAPEHLPFLFERFYRADHSRSRDTGGSGLGLAIVKEIVEQHGGSVFVKSTTGEGSTFGFTLPANRTDRMIV</sequence>
<keyword evidence="12" id="KW-0812">Transmembrane</keyword>
<evidence type="ECO:0000313" key="15">
    <source>
        <dbReference type="EMBL" id="KUO97318.1"/>
    </source>
</evidence>
<feature type="domain" description="HAMP" evidence="14">
    <location>
        <begin position="177"/>
        <end position="229"/>
    </location>
</feature>
<gene>
    <name evidence="15" type="ORF">ATW55_04540</name>
</gene>
<dbReference type="RefSeq" id="WP_067711107.1">
    <property type="nucleotide sequence ID" value="NZ_LPVJ01000002.1"/>
</dbReference>
<dbReference type="Proteomes" id="UP000053557">
    <property type="component" value="Unassembled WGS sequence"/>
</dbReference>
<accession>A0A101XTK1</accession>
<keyword evidence="9" id="KW-0067">ATP-binding</keyword>
<dbReference type="GO" id="GO:0005886">
    <property type="term" value="C:plasma membrane"/>
    <property type="evidence" value="ECO:0007669"/>
    <property type="project" value="UniProtKB-SubCell"/>
</dbReference>
<evidence type="ECO:0000256" key="12">
    <source>
        <dbReference type="SAM" id="Phobius"/>
    </source>
</evidence>
<dbReference type="InterPro" id="IPR050351">
    <property type="entry name" value="BphY/WalK/GraS-like"/>
</dbReference>
<dbReference type="SMART" id="SM00388">
    <property type="entry name" value="HisKA"/>
    <property type="match status" value="1"/>
</dbReference>
<keyword evidence="16" id="KW-1185">Reference proteome</keyword>
<keyword evidence="11 12" id="KW-0472">Membrane</keyword>
<organism evidence="15 16">
    <name type="scientific">Ferroacidibacillus organovorans</name>
    <dbReference type="NCBI Taxonomy" id="1765683"/>
    <lineage>
        <taxon>Bacteria</taxon>
        <taxon>Bacillati</taxon>
        <taxon>Bacillota</taxon>
        <taxon>Bacilli</taxon>
        <taxon>Bacillales</taxon>
        <taxon>Alicyclobacillaceae</taxon>
        <taxon>Ferroacidibacillus</taxon>
    </lineage>
</organism>
<feature type="transmembrane region" description="Helical" evidence="12">
    <location>
        <begin position="149"/>
        <end position="173"/>
    </location>
</feature>
<dbReference type="EC" id="2.7.13.3" evidence="3"/>
<evidence type="ECO:0000259" key="14">
    <source>
        <dbReference type="PROSITE" id="PS50885"/>
    </source>
</evidence>
<proteinExistence type="predicted"/>
<dbReference type="PANTHER" id="PTHR45453:SF1">
    <property type="entry name" value="PHOSPHATE REGULON SENSOR PROTEIN PHOR"/>
    <property type="match status" value="1"/>
</dbReference>
<evidence type="ECO:0000256" key="11">
    <source>
        <dbReference type="ARBA" id="ARBA00023136"/>
    </source>
</evidence>
<evidence type="ECO:0000259" key="13">
    <source>
        <dbReference type="PROSITE" id="PS50109"/>
    </source>
</evidence>
<dbReference type="AlphaFoldDB" id="A0A101XTK1"/>
<dbReference type="PROSITE" id="PS50885">
    <property type="entry name" value="HAMP"/>
    <property type="match status" value="1"/>
</dbReference>
<dbReference type="SUPFAM" id="SSF55874">
    <property type="entry name" value="ATPase domain of HSP90 chaperone/DNA topoisomerase II/histidine kinase"/>
    <property type="match status" value="1"/>
</dbReference>
<evidence type="ECO:0000313" key="16">
    <source>
        <dbReference type="Proteomes" id="UP000053557"/>
    </source>
</evidence>
<dbReference type="InterPro" id="IPR003661">
    <property type="entry name" value="HisK_dim/P_dom"/>
</dbReference>
<dbReference type="InterPro" id="IPR036890">
    <property type="entry name" value="HATPase_C_sf"/>
</dbReference>
<evidence type="ECO:0000256" key="2">
    <source>
        <dbReference type="ARBA" id="ARBA00004651"/>
    </source>
</evidence>
<reference evidence="15 16" key="1">
    <citation type="submission" date="2015-12" db="EMBL/GenBank/DDBJ databases">
        <title>Draft genome sequence of Acidibacillus ferrooxidans ITV001, isolated from a chalcopyrite acid mine drainage site in Brazil.</title>
        <authorList>
            <person name="Dall'Agnol H."/>
            <person name="Nancucheo I."/>
            <person name="Johnson B."/>
            <person name="Oliveira R."/>
            <person name="Leite L."/>
            <person name="Pylro V."/>
            <person name="Nunes G.L."/>
            <person name="Tzotzos G."/>
            <person name="Fernandes G.R."/>
            <person name="Dutra J."/>
            <person name="Orellana S.C."/>
            <person name="Oliveira G."/>
        </authorList>
    </citation>
    <scope>NUCLEOTIDE SEQUENCE [LARGE SCALE GENOMIC DNA]</scope>
    <source>
        <strain evidence="16">ITV01</strain>
    </source>
</reference>
<dbReference type="GO" id="GO:0016036">
    <property type="term" value="P:cellular response to phosphate starvation"/>
    <property type="evidence" value="ECO:0007669"/>
    <property type="project" value="TreeGrafter"/>
</dbReference>
<keyword evidence="8" id="KW-0418">Kinase</keyword>
<name>A0A101XTK1_9BACL</name>
<dbReference type="PROSITE" id="PS50109">
    <property type="entry name" value="HIS_KIN"/>
    <property type="match status" value="1"/>
</dbReference>
<dbReference type="InterPro" id="IPR005467">
    <property type="entry name" value="His_kinase_dom"/>
</dbReference>
<keyword evidence="12" id="KW-1133">Transmembrane helix</keyword>
<dbReference type="Pfam" id="PF00512">
    <property type="entry name" value="HisKA"/>
    <property type="match status" value="1"/>
</dbReference>
<protein>
    <recommendedName>
        <fullName evidence="3">histidine kinase</fullName>
        <ecNumber evidence="3">2.7.13.3</ecNumber>
    </recommendedName>
</protein>
<evidence type="ECO:0000256" key="3">
    <source>
        <dbReference type="ARBA" id="ARBA00012438"/>
    </source>
</evidence>
<feature type="domain" description="Histidine kinase" evidence="13">
    <location>
        <begin position="237"/>
        <end position="455"/>
    </location>
</feature>
<dbReference type="SUPFAM" id="SSF158472">
    <property type="entry name" value="HAMP domain-like"/>
    <property type="match status" value="1"/>
</dbReference>
<evidence type="ECO:0000256" key="7">
    <source>
        <dbReference type="ARBA" id="ARBA00022741"/>
    </source>
</evidence>
<dbReference type="GO" id="GO:0004721">
    <property type="term" value="F:phosphoprotein phosphatase activity"/>
    <property type="evidence" value="ECO:0007669"/>
    <property type="project" value="TreeGrafter"/>
</dbReference>
<dbReference type="Gene3D" id="1.10.287.130">
    <property type="match status" value="1"/>
</dbReference>
<keyword evidence="5" id="KW-0597">Phosphoprotein</keyword>
<keyword evidence="7" id="KW-0547">Nucleotide-binding</keyword>
<dbReference type="GO" id="GO:0000155">
    <property type="term" value="F:phosphorelay sensor kinase activity"/>
    <property type="evidence" value="ECO:0007669"/>
    <property type="project" value="InterPro"/>
</dbReference>
<dbReference type="CDD" id="cd00082">
    <property type="entry name" value="HisKA"/>
    <property type="match status" value="1"/>
</dbReference>
<keyword evidence="10" id="KW-0902">Two-component regulatory system</keyword>
<dbReference type="FunFam" id="3.30.565.10:FF:000006">
    <property type="entry name" value="Sensor histidine kinase WalK"/>
    <property type="match status" value="1"/>
</dbReference>
<evidence type="ECO:0000256" key="6">
    <source>
        <dbReference type="ARBA" id="ARBA00022679"/>
    </source>
</evidence>
<evidence type="ECO:0000256" key="5">
    <source>
        <dbReference type="ARBA" id="ARBA00022553"/>
    </source>
</evidence>
<dbReference type="CDD" id="cd16922">
    <property type="entry name" value="HATPase_EvgS-ArcB-TorS-like"/>
    <property type="match status" value="1"/>
</dbReference>
<dbReference type="Gene3D" id="3.30.565.10">
    <property type="entry name" value="Histidine kinase-like ATPase, C-terminal domain"/>
    <property type="match status" value="1"/>
</dbReference>
<dbReference type="InterPro" id="IPR003594">
    <property type="entry name" value="HATPase_dom"/>
</dbReference>